<proteinExistence type="predicted"/>
<dbReference type="EMBL" id="KN275961">
    <property type="protein sequence ID" value="KGM92071.1"/>
    <property type="molecule type" value="Genomic_DNA"/>
</dbReference>
<dbReference type="Proteomes" id="UP000001628">
    <property type="component" value="Unassembled WGS sequence"/>
</dbReference>
<dbReference type="InParanoid" id="A0A0A0HVK3"/>
<name>A0A0A0HVK3_PARBD</name>
<accession>A0A0A0HVK3</accession>
<gene>
    <name evidence="1" type="ORF">PADG_11867</name>
</gene>
<dbReference type="AlphaFoldDB" id="A0A0A0HVK3"/>
<dbReference type="RefSeq" id="XP_010760581.1">
    <property type="nucleotide sequence ID" value="XM_010762279.1"/>
</dbReference>
<dbReference type="KEGG" id="pbn:PADG_11867"/>
<dbReference type="VEuPathDB" id="FungiDB:PADG_11867"/>
<dbReference type="HOGENOM" id="CLU_2427658_0_0_1"/>
<keyword evidence="2" id="KW-1185">Reference proteome</keyword>
<protein>
    <submittedName>
        <fullName evidence="1">Uncharacterized protein</fullName>
    </submittedName>
</protein>
<evidence type="ECO:0000313" key="2">
    <source>
        <dbReference type="Proteomes" id="UP000001628"/>
    </source>
</evidence>
<sequence>MGNGKWEMGKLEKWGAVKSINEPKKLFQQLSTNINHYQKEQDRYTLERRATEGGIRVFVEPVSLQNRAIKIYGHGESIHTGFEDDNIAFES</sequence>
<organism evidence="1 2">
    <name type="scientific">Paracoccidioides brasiliensis (strain Pb18)</name>
    <dbReference type="NCBI Taxonomy" id="502780"/>
    <lineage>
        <taxon>Eukaryota</taxon>
        <taxon>Fungi</taxon>
        <taxon>Dikarya</taxon>
        <taxon>Ascomycota</taxon>
        <taxon>Pezizomycotina</taxon>
        <taxon>Eurotiomycetes</taxon>
        <taxon>Eurotiomycetidae</taxon>
        <taxon>Onygenales</taxon>
        <taxon>Ajellomycetaceae</taxon>
        <taxon>Paracoccidioides</taxon>
    </lineage>
</organism>
<evidence type="ECO:0000313" key="1">
    <source>
        <dbReference type="EMBL" id="KGM92071.1"/>
    </source>
</evidence>
<dbReference type="GeneID" id="22587764"/>
<reference evidence="1 2" key="1">
    <citation type="journal article" date="2011" name="PLoS Genet.">
        <title>Comparative genomic analysis of human fungal pathogens causing paracoccidioidomycosis.</title>
        <authorList>
            <person name="Desjardins C.A."/>
            <person name="Champion M.D."/>
            <person name="Holder J.W."/>
            <person name="Muszewska A."/>
            <person name="Goldberg J."/>
            <person name="Bailao A.M."/>
            <person name="Brigido M.M."/>
            <person name="Ferreira M.E."/>
            <person name="Garcia A.M."/>
            <person name="Grynberg M."/>
            <person name="Gujja S."/>
            <person name="Heiman D.I."/>
            <person name="Henn M.R."/>
            <person name="Kodira C.D."/>
            <person name="Leon-Narvaez H."/>
            <person name="Longo L.V."/>
            <person name="Ma L.J."/>
            <person name="Malavazi I."/>
            <person name="Matsuo A.L."/>
            <person name="Morais F.V."/>
            <person name="Pereira M."/>
            <person name="Rodriguez-Brito S."/>
            <person name="Sakthikumar S."/>
            <person name="Salem-Izacc S.M."/>
            <person name="Sykes S.M."/>
            <person name="Teixeira M.M."/>
            <person name="Vallejo M.C."/>
            <person name="Walter M.E."/>
            <person name="Yandava C."/>
            <person name="Young S."/>
            <person name="Zeng Q."/>
            <person name="Zucker J."/>
            <person name="Felipe M.S."/>
            <person name="Goldman G.H."/>
            <person name="Haas B.J."/>
            <person name="McEwen J.G."/>
            <person name="Nino-Vega G."/>
            <person name="Puccia R."/>
            <person name="San-Blas G."/>
            <person name="Soares C.M."/>
            <person name="Birren B.W."/>
            <person name="Cuomo C.A."/>
        </authorList>
    </citation>
    <scope>NUCLEOTIDE SEQUENCE [LARGE SCALE GENOMIC DNA]</scope>
    <source>
        <strain evidence="1 2">Pb18</strain>
    </source>
</reference>